<dbReference type="EMBL" id="UYRT01090869">
    <property type="protein sequence ID" value="VDN36545.1"/>
    <property type="molecule type" value="Genomic_DNA"/>
</dbReference>
<proteinExistence type="predicted"/>
<feature type="signal peptide" evidence="1">
    <location>
        <begin position="1"/>
        <end position="18"/>
    </location>
</feature>
<evidence type="ECO:0000313" key="4">
    <source>
        <dbReference type="WBParaSite" id="GPUH_0002070101-mRNA-1"/>
    </source>
</evidence>
<reference evidence="2 3" key="2">
    <citation type="submission" date="2018-11" db="EMBL/GenBank/DDBJ databases">
        <authorList>
            <consortium name="Pathogen Informatics"/>
        </authorList>
    </citation>
    <scope>NUCLEOTIDE SEQUENCE [LARGE SCALE GENOMIC DNA]</scope>
</reference>
<keyword evidence="1" id="KW-0732">Signal</keyword>
<dbReference type="WBParaSite" id="GPUH_0002070101-mRNA-1">
    <property type="protein sequence ID" value="GPUH_0002070101-mRNA-1"/>
    <property type="gene ID" value="GPUH_0002070101"/>
</dbReference>
<dbReference type="OrthoDB" id="21144at2759"/>
<organism evidence="4">
    <name type="scientific">Gongylonema pulchrum</name>
    <dbReference type="NCBI Taxonomy" id="637853"/>
    <lineage>
        <taxon>Eukaryota</taxon>
        <taxon>Metazoa</taxon>
        <taxon>Ecdysozoa</taxon>
        <taxon>Nematoda</taxon>
        <taxon>Chromadorea</taxon>
        <taxon>Rhabditida</taxon>
        <taxon>Spirurina</taxon>
        <taxon>Spiruromorpha</taxon>
        <taxon>Spiruroidea</taxon>
        <taxon>Gongylonematidae</taxon>
        <taxon>Gongylonema</taxon>
    </lineage>
</organism>
<evidence type="ECO:0000256" key="1">
    <source>
        <dbReference type="SAM" id="SignalP"/>
    </source>
</evidence>
<dbReference type="Proteomes" id="UP000271098">
    <property type="component" value="Unassembled WGS sequence"/>
</dbReference>
<keyword evidence="3" id="KW-1185">Reference proteome</keyword>
<protein>
    <submittedName>
        <fullName evidence="4">Serine/threonine protein kinase</fullName>
    </submittedName>
</protein>
<evidence type="ECO:0000313" key="3">
    <source>
        <dbReference type="Proteomes" id="UP000271098"/>
    </source>
</evidence>
<sequence length="108" mass="12306">LLWIWECFLGLPETAVDSEEDDESCPSYDSFHELKDSVRECLEKEPSERTADDICTLLHNERIDAWSVIVNGQVEVVLPDGERIEYKLGDSFGVKPVMVPQVRTLLPL</sequence>
<evidence type="ECO:0000313" key="2">
    <source>
        <dbReference type="EMBL" id="VDN36545.1"/>
    </source>
</evidence>
<name>A0A183EI85_9BILA</name>
<dbReference type="AlphaFoldDB" id="A0A183EI85"/>
<accession>A0A183EI85</accession>
<feature type="chain" id="PRO_5043139198" evidence="1">
    <location>
        <begin position="19"/>
        <end position="108"/>
    </location>
</feature>
<gene>
    <name evidence="2" type="ORF">GPUH_LOCUS20674</name>
</gene>
<reference evidence="4" key="1">
    <citation type="submission" date="2016-06" db="UniProtKB">
        <authorList>
            <consortium name="WormBaseParasite"/>
        </authorList>
    </citation>
    <scope>IDENTIFICATION</scope>
</reference>